<sequence length="489" mass="57991">MRLIIALALVPQVSQQPAEWKRARRAFKESPEWIKDSIDFVPPPNWETNSIPRAIKQHMEYEWSLASYTNECGEEDALNVVPVYFWPGDQVDLPCLMCELAFVFNGKMKIWGKATNILKFLDNPRRNTRHSHKLWSRVENDRNAYKFGPRNISEIKTKDVMPEIDALIDKEWKKFHIRKLEPVYSQRNGKLTILRASPASQGVYFCYDAQSRYYTSIFYVLMAMTPPVRMTELKNVLADGCIEGEDHQMIRANFNWRYHFVPNVRHEAPKRCKNSKNEYCSAMYFDQTQPEEECTLNFCRKEIESKVELNLALEMRWDDWSECETSRQLQKREAHCYLVRKVGYEIPMVDKGLPNEYKWMTKMNALFDREPFRTKGIRLYSSLLASLFVDEDVMMHCDYEKKRLQTDRIWRMLILNMGVSDREGNLVKEIAELKENGKYKKRPRSYLRITNPFHACMIYEYNNITNSERVVGTYMTQTRECVPRPTRKT</sequence>
<evidence type="ECO:0000313" key="2">
    <source>
        <dbReference type="EMBL" id="KAK5966680.1"/>
    </source>
</evidence>
<organism evidence="2 3">
    <name type="scientific">Trichostrongylus colubriformis</name>
    <name type="common">Black scour worm</name>
    <dbReference type="NCBI Taxonomy" id="6319"/>
    <lineage>
        <taxon>Eukaryota</taxon>
        <taxon>Metazoa</taxon>
        <taxon>Ecdysozoa</taxon>
        <taxon>Nematoda</taxon>
        <taxon>Chromadorea</taxon>
        <taxon>Rhabditida</taxon>
        <taxon>Rhabditina</taxon>
        <taxon>Rhabditomorpha</taxon>
        <taxon>Strongyloidea</taxon>
        <taxon>Trichostrongylidae</taxon>
        <taxon>Trichostrongylus</taxon>
    </lineage>
</organism>
<proteinExistence type="predicted"/>
<reference evidence="2 3" key="1">
    <citation type="submission" date="2019-10" db="EMBL/GenBank/DDBJ databases">
        <title>Assembly and Annotation for the nematode Trichostrongylus colubriformis.</title>
        <authorList>
            <person name="Martin J."/>
        </authorList>
    </citation>
    <scope>NUCLEOTIDE SEQUENCE [LARGE SCALE GENOMIC DNA]</scope>
    <source>
        <strain evidence="2">G859</strain>
        <tissue evidence="2">Whole worm</tissue>
    </source>
</reference>
<dbReference type="Proteomes" id="UP001331761">
    <property type="component" value="Unassembled WGS sequence"/>
</dbReference>
<evidence type="ECO:0000313" key="3">
    <source>
        <dbReference type="Proteomes" id="UP001331761"/>
    </source>
</evidence>
<accession>A0AAN8EXZ0</accession>
<evidence type="ECO:0000256" key="1">
    <source>
        <dbReference type="SAM" id="SignalP"/>
    </source>
</evidence>
<dbReference type="AlphaFoldDB" id="A0AAN8EXZ0"/>
<comment type="caution">
    <text evidence="2">The sequence shown here is derived from an EMBL/GenBank/DDBJ whole genome shotgun (WGS) entry which is preliminary data.</text>
</comment>
<keyword evidence="3" id="KW-1185">Reference proteome</keyword>
<protein>
    <submittedName>
        <fullName evidence="2">Uncharacterized protein</fullName>
    </submittedName>
</protein>
<name>A0AAN8EXZ0_TRICO</name>
<keyword evidence="1" id="KW-0732">Signal</keyword>
<dbReference type="EMBL" id="WIXE01023249">
    <property type="protein sequence ID" value="KAK5966680.1"/>
    <property type="molecule type" value="Genomic_DNA"/>
</dbReference>
<gene>
    <name evidence="2" type="ORF">GCK32_004032</name>
</gene>
<feature type="chain" id="PRO_5042994962" evidence="1">
    <location>
        <begin position="16"/>
        <end position="489"/>
    </location>
</feature>
<feature type="signal peptide" evidence="1">
    <location>
        <begin position="1"/>
        <end position="15"/>
    </location>
</feature>